<dbReference type="EMBL" id="JAPFRF010000023">
    <property type="protein sequence ID" value="KAJ7304209.1"/>
    <property type="molecule type" value="Genomic_DNA"/>
</dbReference>
<reference evidence="10" key="1">
    <citation type="journal article" date="2023" name="DNA Res.">
        <title>Chromosome-level genome assembly of Phrynocephalus forsythii using third-generation DNA sequencing and Hi-C analysis.</title>
        <authorList>
            <person name="Qi Y."/>
            <person name="Zhao W."/>
            <person name="Zhao Y."/>
            <person name="Niu C."/>
            <person name="Cao S."/>
            <person name="Zhang Y."/>
        </authorList>
    </citation>
    <scope>NUCLEOTIDE SEQUENCE</scope>
    <source>
        <tissue evidence="10">Muscle</tissue>
    </source>
</reference>
<evidence type="ECO:0000313" key="10">
    <source>
        <dbReference type="EMBL" id="KAJ7304209.1"/>
    </source>
</evidence>
<keyword evidence="5" id="KW-0862">Zinc</keyword>
<evidence type="ECO:0000256" key="9">
    <source>
        <dbReference type="SAM" id="MobiDB-lite"/>
    </source>
</evidence>
<keyword evidence="4" id="KW-0863">Zinc-finger</keyword>
<evidence type="ECO:0000256" key="1">
    <source>
        <dbReference type="ARBA" id="ARBA00004123"/>
    </source>
</evidence>
<dbReference type="InterPro" id="IPR051969">
    <property type="entry name" value="Zinc-finger_DNA-bd_regulators"/>
</dbReference>
<dbReference type="Proteomes" id="UP001142489">
    <property type="component" value="Unassembled WGS sequence"/>
</dbReference>
<keyword evidence="2" id="KW-0479">Metal-binding</keyword>
<evidence type="ECO:0000256" key="8">
    <source>
        <dbReference type="ARBA" id="ARBA00023242"/>
    </source>
</evidence>
<dbReference type="GO" id="GO:0005634">
    <property type="term" value="C:nucleus"/>
    <property type="evidence" value="ECO:0007669"/>
    <property type="project" value="UniProtKB-SubCell"/>
</dbReference>
<dbReference type="GO" id="GO:0000981">
    <property type="term" value="F:DNA-binding transcription factor activity, RNA polymerase II-specific"/>
    <property type="evidence" value="ECO:0007669"/>
    <property type="project" value="TreeGrafter"/>
</dbReference>
<feature type="compositionally biased region" description="Low complexity" evidence="9">
    <location>
        <begin position="1"/>
        <end position="16"/>
    </location>
</feature>
<dbReference type="GO" id="GO:0000978">
    <property type="term" value="F:RNA polymerase II cis-regulatory region sequence-specific DNA binding"/>
    <property type="evidence" value="ECO:0007669"/>
    <property type="project" value="TreeGrafter"/>
</dbReference>
<feature type="region of interest" description="Disordered" evidence="9">
    <location>
        <begin position="156"/>
        <end position="184"/>
    </location>
</feature>
<sequence length="184" mass="20456">MFSQSYSEPPSRYPSPVREDMHSHSQLTADDIIQTLCKTEHEMWSSVSLPLGSLCKSKEVHEEPKLKTDSMVPTSLPGITPSLRIRPLQSPHELHVHAPSRVEDNIFSHLPLHSQQLPRSPWPMIPIGGIQMVQARPNSHPSLGCGSVMSLQTTNFATGGNSLHGTKQREGTQRPKTYKKPLPC</sequence>
<dbReference type="OrthoDB" id="9050205at2759"/>
<keyword evidence="6" id="KW-0805">Transcription regulation</keyword>
<dbReference type="GO" id="GO:0008270">
    <property type="term" value="F:zinc ion binding"/>
    <property type="evidence" value="ECO:0007669"/>
    <property type="project" value="UniProtKB-KW"/>
</dbReference>
<evidence type="ECO:0000256" key="4">
    <source>
        <dbReference type="ARBA" id="ARBA00022771"/>
    </source>
</evidence>
<evidence type="ECO:0000256" key="7">
    <source>
        <dbReference type="ARBA" id="ARBA00023163"/>
    </source>
</evidence>
<evidence type="ECO:0000256" key="6">
    <source>
        <dbReference type="ARBA" id="ARBA00023015"/>
    </source>
</evidence>
<evidence type="ECO:0000313" key="11">
    <source>
        <dbReference type="Proteomes" id="UP001142489"/>
    </source>
</evidence>
<name>A0A9Q0X6Z4_9SAUR</name>
<evidence type="ECO:0000256" key="2">
    <source>
        <dbReference type="ARBA" id="ARBA00022723"/>
    </source>
</evidence>
<accession>A0A9Q0X6Z4</accession>
<comment type="caution">
    <text evidence="10">The sequence shown here is derived from an EMBL/GenBank/DDBJ whole genome shotgun (WGS) entry which is preliminary data.</text>
</comment>
<dbReference type="AlphaFoldDB" id="A0A9Q0X6Z4"/>
<comment type="subcellular location">
    <subcellularLocation>
        <location evidence="1">Nucleus</location>
    </subcellularLocation>
</comment>
<evidence type="ECO:0000256" key="3">
    <source>
        <dbReference type="ARBA" id="ARBA00022737"/>
    </source>
</evidence>
<protein>
    <submittedName>
        <fullName evidence="10">Uncharacterized protein</fullName>
    </submittedName>
</protein>
<feature type="region of interest" description="Disordered" evidence="9">
    <location>
        <begin position="1"/>
        <end position="25"/>
    </location>
</feature>
<keyword evidence="11" id="KW-1185">Reference proteome</keyword>
<dbReference type="PANTHER" id="PTHR45944:SF5">
    <property type="entry name" value="TRANSCRIPTION FACTOR HIVEP3"/>
    <property type="match status" value="1"/>
</dbReference>
<organism evidence="10 11">
    <name type="scientific">Phrynocephalus forsythii</name>
    <dbReference type="NCBI Taxonomy" id="171643"/>
    <lineage>
        <taxon>Eukaryota</taxon>
        <taxon>Metazoa</taxon>
        <taxon>Chordata</taxon>
        <taxon>Craniata</taxon>
        <taxon>Vertebrata</taxon>
        <taxon>Euteleostomi</taxon>
        <taxon>Lepidosauria</taxon>
        <taxon>Squamata</taxon>
        <taxon>Bifurcata</taxon>
        <taxon>Unidentata</taxon>
        <taxon>Episquamata</taxon>
        <taxon>Toxicofera</taxon>
        <taxon>Iguania</taxon>
        <taxon>Acrodonta</taxon>
        <taxon>Agamidae</taxon>
        <taxon>Agaminae</taxon>
        <taxon>Phrynocephalus</taxon>
    </lineage>
</organism>
<evidence type="ECO:0000256" key="5">
    <source>
        <dbReference type="ARBA" id="ARBA00022833"/>
    </source>
</evidence>
<dbReference type="PANTHER" id="PTHR45944">
    <property type="entry name" value="SCHNURRI, ISOFORM F"/>
    <property type="match status" value="1"/>
</dbReference>
<gene>
    <name evidence="10" type="ORF">JRQ81_011743</name>
</gene>
<keyword evidence="8" id="KW-0539">Nucleus</keyword>
<keyword evidence="7" id="KW-0804">Transcription</keyword>
<proteinExistence type="predicted"/>
<keyword evidence="3" id="KW-0677">Repeat</keyword>
<feature type="compositionally biased region" description="Polar residues" evidence="9">
    <location>
        <begin position="156"/>
        <end position="165"/>
    </location>
</feature>